<accession>A0ABR9QWU5</accession>
<name>A0ABR9QWU5_9FIRM</name>
<gene>
    <name evidence="1" type="ORF">INF20_03565</name>
</gene>
<dbReference type="EMBL" id="JADCKA010000004">
    <property type="protein sequence ID" value="MBE5035358.1"/>
    <property type="molecule type" value="Genomic_DNA"/>
</dbReference>
<keyword evidence="2" id="KW-1185">Reference proteome</keyword>
<proteinExistence type="predicted"/>
<organism evidence="1 2">
    <name type="scientific">Gallibacter intestinalis</name>
    <dbReference type="NCBI Taxonomy" id="2779356"/>
    <lineage>
        <taxon>Bacteria</taxon>
        <taxon>Bacillati</taxon>
        <taxon>Bacillota</taxon>
        <taxon>Clostridia</taxon>
        <taxon>Eubacteriales</taxon>
        <taxon>Eubacteriaceae</taxon>
        <taxon>Gallibacter</taxon>
    </lineage>
</organism>
<reference evidence="1 2" key="1">
    <citation type="submission" date="2020-10" db="EMBL/GenBank/DDBJ databases">
        <title>ChiBAC.</title>
        <authorList>
            <person name="Zenner C."/>
            <person name="Hitch T.C.A."/>
            <person name="Clavel T."/>
        </authorList>
    </citation>
    <scope>NUCLEOTIDE SEQUENCE [LARGE SCALE GENOMIC DNA]</scope>
    <source>
        <strain evidence="1 2">DSM 108706</strain>
    </source>
</reference>
<dbReference type="Proteomes" id="UP001516588">
    <property type="component" value="Unassembled WGS sequence"/>
</dbReference>
<dbReference type="RefSeq" id="WP_226385025.1">
    <property type="nucleotide sequence ID" value="NZ_JADCKA010000004.1"/>
</dbReference>
<evidence type="ECO:0000313" key="2">
    <source>
        <dbReference type="Proteomes" id="UP001516588"/>
    </source>
</evidence>
<comment type="caution">
    <text evidence="1">The sequence shown here is derived from an EMBL/GenBank/DDBJ whole genome shotgun (WGS) entry which is preliminary data.</text>
</comment>
<protein>
    <submittedName>
        <fullName evidence="1">Uncharacterized protein</fullName>
    </submittedName>
</protein>
<evidence type="ECO:0000313" key="1">
    <source>
        <dbReference type="EMBL" id="MBE5035358.1"/>
    </source>
</evidence>
<sequence length="136" mass="15364">MRAAVQTKKSKRGLKILVAVILILGVLALAFKFVLYDKLKDKAFDMVTKDVVQQMIEENPQLAEDTDIDSIISSVSSEDKAKVEKMITDSVSVTDMPGILDMVRKGNVQGLKEYARDNFSQEQLSEMKEIYQKYVK</sequence>